<evidence type="ECO:0000313" key="1">
    <source>
        <dbReference type="EMBL" id="NYF80648.1"/>
    </source>
</evidence>
<comment type="caution">
    <text evidence="1">The sequence shown here is derived from an EMBL/GenBank/DDBJ whole genome shotgun (WGS) entry which is preliminary data.</text>
</comment>
<evidence type="ECO:0000313" key="2">
    <source>
        <dbReference type="Proteomes" id="UP000589520"/>
    </source>
</evidence>
<name>A0A7Y9PIR3_9BACT</name>
<protein>
    <submittedName>
        <fullName evidence="1">Uncharacterized protein</fullName>
    </submittedName>
</protein>
<gene>
    <name evidence="1" type="ORF">HDF17_002968</name>
</gene>
<dbReference type="EMBL" id="JACCCW010000002">
    <property type="protein sequence ID" value="NYF80648.1"/>
    <property type="molecule type" value="Genomic_DNA"/>
</dbReference>
<dbReference type="AlphaFoldDB" id="A0A7Y9PIR3"/>
<organism evidence="1 2">
    <name type="scientific">Granulicella arctica</name>
    <dbReference type="NCBI Taxonomy" id="940613"/>
    <lineage>
        <taxon>Bacteria</taxon>
        <taxon>Pseudomonadati</taxon>
        <taxon>Acidobacteriota</taxon>
        <taxon>Terriglobia</taxon>
        <taxon>Terriglobales</taxon>
        <taxon>Acidobacteriaceae</taxon>
        <taxon>Granulicella</taxon>
    </lineage>
</organism>
<proteinExistence type="predicted"/>
<keyword evidence="2" id="KW-1185">Reference proteome</keyword>
<reference evidence="1 2" key="1">
    <citation type="submission" date="2020-07" db="EMBL/GenBank/DDBJ databases">
        <title>Genomic Encyclopedia of Type Strains, Phase IV (KMG-V): Genome sequencing to study the core and pangenomes of soil and plant-associated prokaryotes.</title>
        <authorList>
            <person name="Whitman W."/>
        </authorList>
    </citation>
    <scope>NUCLEOTIDE SEQUENCE [LARGE SCALE GENOMIC DNA]</scope>
    <source>
        <strain evidence="1 2">X4EP2</strain>
    </source>
</reference>
<accession>A0A7Y9PIR3</accession>
<sequence length="53" mass="5473">MLAIVALSVVPVRVQRVADVFGTVSDTSGAVVSGAAVFLRNLGTNGTRHHTQP</sequence>
<dbReference type="Proteomes" id="UP000589520">
    <property type="component" value="Unassembled WGS sequence"/>
</dbReference>